<protein>
    <recommendedName>
        <fullName evidence="4">DUF2793 domain-containing protein</fullName>
    </recommendedName>
</protein>
<keyword evidence="3" id="KW-1185">Reference proteome</keyword>
<comment type="caution">
    <text evidence="2">The sequence shown here is derived from an EMBL/GenBank/DDBJ whole genome shotgun (WGS) entry which is preliminary data.</text>
</comment>
<evidence type="ECO:0000313" key="2">
    <source>
        <dbReference type="EMBL" id="GAA4964120.1"/>
    </source>
</evidence>
<dbReference type="Proteomes" id="UP001500466">
    <property type="component" value="Unassembled WGS sequence"/>
</dbReference>
<reference evidence="3" key="1">
    <citation type="journal article" date="2019" name="Int. J. Syst. Evol. Microbiol.">
        <title>The Global Catalogue of Microorganisms (GCM) 10K type strain sequencing project: providing services to taxonomists for standard genome sequencing and annotation.</title>
        <authorList>
            <consortium name="The Broad Institute Genomics Platform"/>
            <consortium name="The Broad Institute Genome Sequencing Center for Infectious Disease"/>
            <person name="Wu L."/>
            <person name="Ma J."/>
        </authorList>
    </citation>
    <scope>NUCLEOTIDE SEQUENCE [LARGE SCALE GENOMIC DNA]</scope>
    <source>
        <strain evidence="3">JCM 17986</strain>
    </source>
</reference>
<proteinExistence type="predicted"/>
<gene>
    <name evidence="2" type="ORF">GCM10023205_30180</name>
</gene>
<evidence type="ECO:0000256" key="1">
    <source>
        <dbReference type="SAM" id="MobiDB-lite"/>
    </source>
</evidence>
<feature type="region of interest" description="Disordered" evidence="1">
    <location>
        <begin position="1"/>
        <end position="20"/>
    </location>
</feature>
<evidence type="ECO:0000313" key="3">
    <source>
        <dbReference type="Proteomes" id="UP001500466"/>
    </source>
</evidence>
<dbReference type="EMBL" id="BAABHS010000009">
    <property type="protein sequence ID" value="GAA4964120.1"/>
    <property type="molecule type" value="Genomic_DNA"/>
</dbReference>
<accession>A0ABP9H8P8</accession>
<name>A0ABP9H8P8_9ACTN</name>
<evidence type="ECO:0008006" key="4">
    <source>
        <dbReference type="Google" id="ProtNLM"/>
    </source>
</evidence>
<sequence>MDTQGMDTMSHAGVDGVAAQNPTGGGGAAIAAPAAGASAADDADAERGPSLLEQYLTADFPWYGLDAGWDGRRWLASVCAGREGLEYGTLGHGDAPSRRPGVPTPRRFVSVVTVPQRDRRPSGDGAGMLEATSMASAASVAGVALLGDSWPWDLDRELRQEWMDQQTHLAWELADNLEGDGWTGLAIPVNGVPNRFRYRESEYGWVLAGQAAGVYLGLYGRGVSAYGLGLALLPELKAYEG</sequence>
<organism evidence="2 3">
    <name type="scientific">Yinghuangia aomiensis</name>
    <dbReference type="NCBI Taxonomy" id="676205"/>
    <lineage>
        <taxon>Bacteria</taxon>
        <taxon>Bacillati</taxon>
        <taxon>Actinomycetota</taxon>
        <taxon>Actinomycetes</taxon>
        <taxon>Kitasatosporales</taxon>
        <taxon>Streptomycetaceae</taxon>
        <taxon>Yinghuangia</taxon>
    </lineage>
</organism>
<dbReference type="RefSeq" id="WP_345675958.1">
    <property type="nucleotide sequence ID" value="NZ_BAABHS010000009.1"/>
</dbReference>